<dbReference type="SUPFAM" id="SSF48403">
    <property type="entry name" value="Ankyrin repeat"/>
    <property type="match status" value="1"/>
</dbReference>
<evidence type="ECO:0000256" key="3">
    <source>
        <dbReference type="PROSITE-ProRule" id="PRU00023"/>
    </source>
</evidence>
<feature type="repeat" description="ANK" evidence="3">
    <location>
        <begin position="83"/>
        <end position="122"/>
    </location>
</feature>
<evidence type="ECO:0000256" key="2">
    <source>
        <dbReference type="ARBA" id="ARBA00023043"/>
    </source>
</evidence>
<dbReference type="InterPro" id="IPR036770">
    <property type="entry name" value="Ankyrin_rpt-contain_sf"/>
</dbReference>
<dbReference type="InterPro" id="IPR002110">
    <property type="entry name" value="Ankyrin_rpt"/>
</dbReference>
<dbReference type="SMART" id="SM00248">
    <property type="entry name" value="ANK"/>
    <property type="match status" value="8"/>
</dbReference>
<evidence type="ECO:0000313" key="4">
    <source>
        <dbReference type="EMBL" id="KAL0634424.1"/>
    </source>
</evidence>
<feature type="repeat" description="ANK" evidence="3">
    <location>
        <begin position="228"/>
        <end position="260"/>
    </location>
</feature>
<feature type="repeat" description="ANK" evidence="3">
    <location>
        <begin position="123"/>
        <end position="160"/>
    </location>
</feature>
<organism evidence="4 5">
    <name type="scientific">Discina gigas</name>
    <dbReference type="NCBI Taxonomy" id="1032678"/>
    <lineage>
        <taxon>Eukaryota</taxon>
        <taxon>Fungi</taxon>
        <taxon>Dikarya</taxon>
        <taxon>Ascomycota</taxon>
        <taxon>Pezizomycotina</taxon>
        <taxon>Pezizomycetes</taxon>
        <taxon>Pezizales</taxon>
        <taxon>Discinaceae</taxon>
        <taxon>Discina</taxon>
    </lineage>
</organism>
<dbReference type="PROSITE" id="PS50088">
    <property type="entry name" value="ANK_REPEAT"/>
    <property type="match status" value="6"/>
</dbReference>
<evidence type="ECO:0000256" key="1">
    <source>
        <dbReference type="ARBA" id="ARBA00022737"/>
    </source>
</evidence>
<protein>
    <recommendedName>
        <fullName evidence="6">Ankyrin repeat-containing domain protein</fullName>
    </recommendedName>
</protein>
<dbReference type="PANTHER" id="PTHR24198:SF165">
    <property type="entry name" value="ANKYRIN REPEAT-CONTAINING PROTEIN-RELATED"/>
    <property type="match status" value="1"/>
</dbReference>
<feature type="repeat" description="ANK" evidence="3">
    <location>
        <begin position="162"/>
        <end position="194"/>
    </location>
</feature>
<dbReference type="EMBL" id="JBBBZM010000095">
    <property type="protein sequence ID" value="KAL0634424.1"/>
    <property type="molecule type" value="Genomic_DNA"/>
</dbReference>
<keyword evidence="1" id="KW-0677">Repeat</keyword>
<dbReference type="PANTHER" id="PTHR24198">
    <property type="entry name" value="ANKYRIN REPEAT AND PROTEIN KINASE DOMAIN-CONTAINING PROTEIN"/>
    <property type="match status" value="1"/>
</dbReference>
<dbReference type="Proteomes" id="UP001447188">
    <property type="component" value="Unassembled WGS sequence"/>
</dbReference>
<comment type="caution">
    <text evidence="4">The sequence shown here is derived from an EMBL/GenBank/DDBJ whole genome shotgun (WGS) entry which is preliminary data.</text>
</comment>
<dbReference type="PRINTS" id="PR01415">
    <property type="entry name" value="ANKYRIN"/>
</dbReference>
<evidence type="ECO:0000313" key="5">
    <source>
        <dbReference type="Proteomes" id="UP001447188"/>
    </source>
</evidence>
<keyword evidence="2 3" id="KW-0040">ANK repeat</keyword>
<gene>
    <name evidence="4" type="ORF">Q9L58_006673</name>
</gene>
<feature type="repeat" description="ANK" evidence="3">
    <location>
        <begin position="195"/>
        <end position="227"/>
    </location>
</feature>
<proteinExistence type="predicted"/>
<dbReference type="PROSITE" id="PS50297">
    <property type="entry name" value="ANK_REP_REGION"/>
    <property type="match status" value="5"/>
</dbReference>
<dbReference type="Gene3D" id="1.25.40.20">
    <property type="entry name" value="Ankyrin repeat-containing domain"/>
    <property type="match status" value="1"/>
</dbReference>
<evidence type="ECO:0008006" key="6">
    <source>
        <dbReference type="Google" id="ProtNLM"/>
    </source>
</evidence>
<accession>A0ABR3GES7</accession>
<keyword evidence="5" id="KW-1185">Reference proteome</keyword>
<reference evidence="4 5" key="1">
    <citation type="submission" date="2024-02" db="EMBL/GenBank/DDBJ databases">
        <title>Discinaceae phylogenomics.</title>
        <authorList>
            <person name="Dirks A.C."/>
            <person name="James T.Y."/>
        </authorList>
    </citation>
    <scope>NUCLEOTIDE SEQUENCE [LARGE SCALE GENOMIC DNA]</scope>
    <source>
        <strain evidence="4 5">ACD0624</strain>
    </source>
</reference>
<dbReference type="Pfam" id="PF12796">
    <property type="entry name" value="Ank_2"/>
    <property type="match status" value="3"/>
</dbReference>
<name>A0ABR3GES7_9PEZI</name>
<feature type="repeat" description="ANK" evidence="3">
    <location>
        <begin position="51"/>
        <end position="72"/>
    </location>
</feature>
<sequence length="329" mass="35656">MPNLHTIANELLDEIASYLGPLDTSSLLITCHSLHFRLQSAMIRHALAPKDGIHPLHWASENGHLPLVKFLVTRFPVDHPCTTGSTALHAAVWGCSNNLLVNNLPVVNFLLHQGADINHIDDRGLTALHYACRTVQTPESAEAIVRRLLASGANIHVQGETPPLVPLAIALFAGRLGVAHLLLDAGADPNSRNRRGEPLVLTAARDGKVEVLELLLDFGADINGSNRHRSNPLLLAAQYGHLAMVKALVDRGANLDCADNDGDTPLILAIECQHKEIAEYLIGREGIDIVKANNAGETPMTLAAFEGYDVVLERLQEMHFPVNYMTDSG</sequence>